<dbReference type="GO" id="GO:0005524">
    <property type="term" value="F:ATP binding"/>
    <property type="evidence" value="ECO:0007669"/>
    <property type="project" value="InterPro"/>
</dbReference>
<dbReference type="InterPro" id="IPR027417">
    <property type="entry name" value="P-loop_NTPase"/>
</dbReference>
<sequence length="199" mass="22111">MTRGRITVEPDDGLTTRGRRNRPLLIVNTGEGKGKTSAAMGMAMRAWAQGWAVGIYQFVKSASWRTGEYVALTRLGELDGDVTFERMGTGCTWMRSAHGGEVSAEEAAVAAWAHVRQGLAEERHRLWVLDEFTYPMAWGWVQTDEVVEALRSRPGTQHVVITGRRCPQPILDLADLVTEMTKVTHPFDKGQKGQAGIEW</sequence>
<gene>
    <name evidence="1" type="ORF">BW733_01305</name>
</gene>
<evidence type="ECO:0000313" key="1">
    <source>
        <dbReference type="EMBL" id="AQP49668.1"/>
    </source>
</evidence>
<dbReference type="NCBIfam" id="NF004637">
    <property type="entry name" value="PRK05986.1"/>
    <property type="match status" value="1"/>
</dbReference>
<dbReference type="STRING" id="399497.BW733_01305"/>
<proteinExistence type="predicted"/>
<dbReference type="OrthoDB" id="9810309at2"/>
<dbReference type="PANTHER" id="PTHR46638:SF1">
    <property type="entry name" value="CORRINOID ADENOSYLTRANSFERASE"/>
    <property type="match status" value="1"/>
</dbReference>
<dbReference type="GO" id="GO:0009236">
    <property type="term" value="P:cobalamin biosynthetic process"/>
    <property type="evidence" value="ECO:0007669"/>
    <property type="project" value="InterPro"/>
</dbReference>
<dbReference type="GO" id="GO:0008817">
    <property type="term" value="F:corrinoid adenosyltransferase activity"/>
    <property type="evidence" value="ECO:0007669"/>
    <property type="project" value="InterPro"/>
</dbReference>
<dbReference type="EMBL" id="CP019607">
    <property type="protein sequence ID" value="AQP49668.1"/>
    <property type="molecule type" value="Genomic_DNA"/>
</dbReference>
<keyword evidence="2" id="KW-1185">Reference proteome</keyword>
<dbReference type="PANTHER" id="PTHR46638">
    <property type="entry name" value="CORRINOID ADENOSYLTRANSFERASE"/>
    <property type="match status" value="1"/>
</dbReference>
<dbReference type="NCBIfam" id="TIGR00708">
    <property type="entry name" value="cobA"/>
    <property type="match status" value="1"/>
</dbReference>
<dbReference type="InterPro" id="IPR003724">
    <property type="entry name" value="CblAdoTrfase_CobA"/>
</dbReference>
<name>A0A1Q2CU79_9ACTN</name>
<dbReference type="Proteomes" id="UP000188235">
    <property type="component" value="Chromosome"/>
</dbReference>
<keyword evidence="1" id="KW-0808">Transferase</keyword>
<dbReference type="PIRSF" id="PIRSF015617">
    <property type="entry name" value="Adensltrnsf_CobA"/>
    <property type="match status" value="1"/>
</dbReference>
<dbReference type="KEGG" id="tfa:BW733_01305"/>
<dbReference type="SUPFAM" id="SSF52540">
    <property type="entry name" value="P-loop containing nucleoside triphosphate hydrolases"/>
    <property type="match status" value="1"/>
</dbReference>
<organism evidence="1 2">
    <name type="scientific">Tessaracoccus flavescens</name>
    <dbReference type="NCBI Taxonomy" id="399497"/>
    <lineage>
        <taxon>Bacteria</taxon>
        <taxon>Bacillati</taxon>
        <taxon>Actinomycetota</taxon>
        <taxon>Actinomycetes</taxon>
        <taxon>Propionibacteriales</taxon>
        <taxon>Propionibacteriaceae</taxon>
        <taxon>Tessaracoccus</taxon>
    </lineage>
</organism>
<protein>
    <submittedName>
        <fullName evidence="1">Cob(I)yrinic acid a,c-diamide adenosyltransferase</fullName>
    </submittedName>
</protein>
<accession>A0A1Q2CU79</accession>
<evidence type="ECO:0000313" key="2">
    <source>
        <dbReference type="Proteomes" id="UP000188235"/>
    </source>
</evidence>
<dbReference type="Pfam" id="PF02572">
    <property type="entry name" value="CobA_CobO_BtuR"/>
    <property type="match status" value="1"/>
</dbReference>
<reference evidence="1 2" key="1">
    <citation type="journal article" date="2008" name="Int. J. Syst. Evol. Microbiol.">
        <title>Tessaracoccus flavescens sp. nov., isolated from marine sediment.</title>
        <authorList>
            <person name="Lee D.W."/>
            <person name="Lee S.D."/>
        </authorList>
    </citation>
    <scope>NUCLEOTIDE SEQUENCE [LARGE SCALE GENOMIC DNA]</scope>
    <source>
        <strain evidence="1 2">SST-39T</strain>
    </source>
</reference>
<dbReference type="Gene3D" id="3.40.50.300">
    <property type="entry name" value="P-loop containing nucleotide triphosphate hydrolases"/>
    <property type="match status" value="1"/>
</dbReference>
<dbReference type="AlphaFoldDB" id="A0A1Q2CU79"/>
<dbReference type="RefSeq" id="WP_077347188.1">
    <property type="nucleotide sequence ID" value="NZ_CP019607.1"/>
</dbReference>